<dbReference type="GO" id="GO:0046983">
    <property type="term" value="F:protein dimerization activity"/>
    <property type="evidence" value="ECO:0007669"/>
    <property type="project" value="InterPro"/>
</dbReference>
<protein>
    <submittedName>
        <fullName evidence="8">DNA-binding protein inhibitor ID-2-like protein</fullName>
    </submittedName>
</protein>
<dbReference type="OrthoDB" id="10047910at2759"/>
<dbReference type="CDD" id="cd19684">
    <property type="entry name" value="bHLH_dnHLH_ID"/>
    <property type="match status" value="1"/>
</dbReference>
<evidence type="ECO:0000256" key="6">
    <source>
        <dbReference type="SAM" id="MobiDB-lite"/>
    </source>
</evidence>
<dbReference type="GO" id="GO:0000122">
    <property type="term" value="P:negative regulation of transcription by RNA polymerase II"/>
    <property type="evidence" value="ECO:0007669"/>
    <property type="project" value="InterPro"/>
</dbReference>
<dbReference type="InterPro" id="IPR036638">
    <property type="entry name" value="HLH_DNA-bd_sf"/>
</dbReference>
<feature type="domain" description="BHLH" evidence="7">
    <location>
        <begin position="15"/>
        <end position="67"/>
    </location>
</feature>
<name>A0A3S3PLH4_9ACAR</name>
<evidence type="ECO:0000259" key="7">
    <source>
        <dbReference type="PROSITE" id="PS50888"/>
    </source>
</evidence>
<dbReference type="GO" id="GO:0005634">
    <property type="term" value="C:nucleus"/>
    <property type="evidence" value="ECO:0007669"/>
    <property type="project" value="UniProtKB-SubCell"/>
</dbReference>
<evidence type="ECO:0000256" key="1">
    <source>
        <dbReference type="ARBA" id="ARBA00004123"/>
    </source>
</evidence>
<dbReference type="GO" id="GO:0030154">
    <property type="term" value="P:cell differentiation"/>
    <property type="evidence" value="ECO:0007669"/>
    <property type="project" value="TreeGrafter"/>
</dbReference>
<gene>
    <name evidence="8" type="ORF">B4U79_14261</name>
</gene>
<dbReference type="Gene3D" id="4.10.280.10">
    <property type="entry name" value="Helix-loop-helix DNA-binding domain"/>
    <property type="match status" value="1"/>
</dbReference>
<dbReference type="GO" id="GO:0032922">
    <property type="term" value="P:circadian regulation of gene expression"/>
    <property type="evidence" value="ECO:0007669"/>
    <property type="project" value="TreeGrafter"/>
</dbReference>
<dbReference type="STRING" id="1965070.A0A3S3PLH4"/>
<dbReference type="GO" id="GO:0003677">
    <property type="term" value="F:DNA binding"/>
    <property type="evidence" value="ECO:0007669"/>
    <property type="project" value="UniProtKB-KW"/>
</dbReference>
<dbReference type="PROSITE" id="PS50888">
    <property type="entry name" value="BHLH"/>
    <property type="match status" value="1"/>
</dbReference>
<evidence type="ECO:0000256" key="3">
    <source>
        <dbReference type="ARBA" id="ARBA00023015"/>
    </source>
</evidence>
<organism evidence="8 9">
    <name type="scientific">Dinothrombium tinctorium</name>
    <dbReference type="NCBI Taxonomy" id="1965070"/>
    <lineage>
        <taxon>Eukaryota</taxon>
        <taxon>Metazoa</taxon>
        <taxon>Ecdysozoa</taxon>
        <taxon>Arthropoda</taxon>
        <taxon>Chelicerata</taxon>
        <taxon>Arachnida</taxon>
        <taxon>Acari</taxon>
        <taxon>Acariformes</taxon>
        <taxon>Trombidiformes</taxon>
        <taxon>Prostigmata</taxon>
        <taxon>Anystina</taxon>
        <taxon>Parasitengona</taxon>
        <taxon>Trombidioidea</taxon>
        <taxon>Trombidiidae</taxon>
        <taxon>Dinothrombium</taxon>
    </lineage>
</organism>
<dbReference type="InterPro" id="IPR026052">
    <property type="entry name" value="DNA-bd_prot-inh"/>
</dbReference>
<comment type="subcellular location">
    <subcellularLocation>
        <location evidence="1">Nucleus</location>
    </subcellularLocation>
</comment>
<evidence type="ECO:0000313" key="8">
    <source>
        <dbReference type="EMBL" id="RWS17765.1"/>
    </source>
</evidence>
<evidence type="ECO:0000256" key="4">
    <source>
        <dbReference type="ARBA" id="ARBA00023163"/>
    </source>
</evidence>
<keyword evidence="9" id="KW-1185">Reference proteome</keyword>
<feature type="region of interest" description="Disordered" evidence="6">
    <location>
        <begin position="89"/>
        <end position="114"/>
    </location>
</feature>
<evidence type="ECO:0000256" key="5">
    <source>
        <dbReference type="ARBA" id="ARBA00023242"/>
    </source>
</evidence>
<keyword evidence="3" id="KW-0805">Transcription regulation</keyword>
<dbReference type="Proteomes" id="UP000285301">
    <property type="component" value="Unassembled WGS sequence"/>
</dbReference>
<sequence length="114" mass="12824">MLPLPRSIVENRVAKVKSPLKQLDNVSHEEMQQLLSKLKEIVPNMPKNKKLSKLEIIQNVIDYIFDLETALEAHPSLASNVQSLSLQQCNNSSHNHHHSNCNRPSVAGNARAVR</sequence>
<dbReference type="InterPro" id="IPR011598">
    <property type="entry name" value="bHLH_dom"/>
</dbReference>
<comment type="caution">
    <text evidence="8">The sequence shown here is derived from an EMBL/GenBank/DDBJ whole genome shotgun (WGS) entry which is preliminary data.</text>
</comment>
<keyword evidence="8" id="KW-0238">DNA-binding</keyword>
<dbReference type="SUPFAM" id="SSF47459">
    <property type="entry name" value="HLH, helix-loop-helix DNA-binding domain"/>
    <property type="match status" value="1"/>
</dbReference>
<reference evidence="8 9" key="1">
    <citation type="journal article" date="2018" name="Gigascience">
        <title>Genomes of trombidid mites reveal novel predicted allergens and laterally-transferred genes associated with secondary metabolism.</title>
        <authorList>
            <person name="Dong X."/>
            <person name="Chaisiri K."/>
            <person name="Xia D."/>
            <person name="Armstrong S.D."/>
            <person name="Fang Y."/>
            <person name="Donnelly M.J."/>
            <person name="Kadowaki T."/>
            <person name="McGarry J.W."/>
            <person name="Darby A.C."/>
            <person name="Makepeace B.L."/>
        </authorList>
    </citation>
    <scope>NUCLEOTIDE SEQUENCE [LARGE SCALE GENOMIC DNA]</scope>
    <source>
        <strain evidence="8">UoL-WK</strain>
    </source>
</reference>
<dbReference type="PANTHER" id="PTHR11723">
    <property type="entry name" value="DNA-BINDING PROTEIN INHIBITOR"/>
    <property type="match status" value="1"/>
</dbReference>
<evidence type="ECO:0000256" key="2">
    <source>
        <dbReference type="ARBA" id="ARBA00022491"/>
    </source>
</evidence>
<keyword evidence="2" id="KW-0678">Repressor</keyword>
<dbReference type="Pfam" id="PF00010">
    <property type="entry name" value="HLH"/>
    <property type="match status" value="1"/>
</dbReference>
<keyword evidence="5" id="KW-0539">Nucleus</keyword>
<dbReference type="GO" id="GO:0005737">
    <property type="term" value="C:cytoplasm"/>
    <property type="evidence" value="ECO:0007669"/>
    <property type="project" value="InterPro"/>
</dbReference>
<dbReference type="AlphaFoldDB" id="A0A3S3PLH4"/>
<accession>A0A3S3PLH4</accession>
<dbReference type="EMBL" id="NCKU01000038">
    <property type="protein sequence ID" value="RWS17765.1"/>
    <property type="molecule type" value="Genomic_DNA"/>
</dbReference>
<evidence type="ECO:0000313" key="9">
    <source>
        <dbReference type="Proteomes" id="UP000285301"/>
    </source>
</evidence>
<keyword evidence="4" id="KW-0804">Transcription</keyword>
<dbReference type="PANTHER" id="PTHR11723:SF17">
    <property type="entry name" value="PROTEIN EXTRA-MACROCHAETAE"/>
    <property type="match status" value="1"/>
</dbReference>
<proteinExistence type="predicted"/>